<sequence length="284" mass="30939">MRLIVVLTVLISLLGSLIFNQTTQVKANTPPPPAGCGLAGVDLSTPNTWMAVWDFETANGCLVELGTPQIPSQDPPIVSMTTIACTVNGAVDFSPADYAHFQGNGYLSCALDLPNSLQQTYPDFWTYAQAQFSTNGNQPLLYHPDARMSVDVNGLYGNLQWQYRHTTDALESNTVRRFRLIDDNRLVVGQCSSSALNCPTSQTAPYYGYAKIHGDTTYANSSQTMVKFRTSATTVIIGYNPDTNEYLNGKLGMMIIDPYGKDPEPTVINPGPTPTVTPTMPIPQ</sequence>
<dbReference type="Proteomes" id="UP000050277">
    <property type="component" value="Unassembled WGS sequence"/>
</dbReference>
<reference evidence="1 2" key="1">
    <citation type="submission" date="2015-07" db="EMBL/GenBank/DDBJ databases">
        <title>Whole genome sequence of Herpetosiphon geysericola DSM 7119.</title>
        <authorList>
            <person name="Hemp J."/>
            <person name="Ward L.M."/>
            <person name="Pace L.A."/>
            <person name="Fischer W.W."/>
        </authorList>
    </citation>
    <scope>NUCLEOTIDE SEQUENCE [LARGE SCALE GENOMIC DNA]</scope>
    <source>
        <strain evidence="1 2">DSM 7119</strain>
    </source>
</reference>
<keyword evidence="2" id="KW-1185">Reference proteome</keyword>
<organism evidence="1 2">
    <name type="scientific">Herpetosiphon geysericola</name>
    <dbReference type="NCBI Taxonomy" id="70996"/>
    <lineage>
        <taxon>Bacteria</taxon>
        <taxon>Bacillati</taxon>
        <taxon>Chloroflexota</taxon>
        <taxon>Chloroflexia</taxon>
        <taxon>Herpetosiphonales</taxon>
        <taxon>Herpetosiphonaceae</taxon>
        <taxon>Herpetosiphon</taxon>
    </lineage>
</organism>
<dbReference type="EMBL" id="LGKP01000026">
    <property type="protein sequence ID" value="KPL84931.1"/>
    <property type="molecule type" value="Genomic_DNA"/>
</dbReference>
<accession>A0A0P6YPP0</accession>
<protein>
    <submittedName>
        <fullName evidence="1">Uncharacterized protein</fullName>
    </submittedName>
</protein>
<evidence type="ECO:0000313" key="1">
    <source>
        <dbReference type="EMBL" id="KPL84931.1"/>
    </source>
</evidence>
<dbReference type="AlphaFoldDB" id="A0A0P6YPP0"/>
<dbReference type="RefSeq" id="WP_054536011.1">
    <property type="nucleotide sequence ID" value="NZ_LGKP01000026.1"/>
</dbReference>
<gene>
    <name evidence="1" type="ORF">SE18_18835</name>
</gene>
<name>A0A0P6YPP0_9CHLR</name>
<evidence type="ECO:0000313" key="2">
    <source>
        <dbReference type="Proteomes" id="UP000050277"/>
    </source>
</evidence>
<dbReference type="OrthoDB" id="9819643at2"/>
<proteinExistence type="predicted"/>
<comment type="caution">
    <text evidence="1">The sequence shown here is derived from an EMBL/GenBank/DDBJ whole genome shotgun (WGS) entry which is preliminary data.</text>
</comment>